<evidence type="ECO:0000259" key="18">
    <source>
        <dbReference type="PROSITE" id="PS50011"/>
    </source>
</evidence>
<evidence type="ECO:0000256" key="17">
    <source>
        <dbReference type="SAM" id="SignalP"/>
    </source>
</evidence>
<dbReference type="FunFam" id="3.30.200.20:FF:000039">
    <property type="entry name" value="receptor-like protein kinase FERONIA"/>
    <property type="match status" value="1"/>
</dbReference>
<evidence type="ECO:0000256" key="4">
    <source>
        <dbReference type="ARBA" id="ARBA00022679"/>
    </source>
</evidence>
<dbReference type="Gene3D" id="1.10.510.10">
    <property type="entry name" value="Transferase(Phosphotransferase) domain 1"/>
    <property type="match status" value="1"/>
</dbReference>
<dbReference type="GO" id="GO:0016020">
    <property type="term" value="C:membrane"/>
    <property type="evidence" value="ECO:0007669"/>
    <property type="project" value="UniProtKB-SubCell"/>
</dbReference>
<dbReference type="Pfam" id="PF07714">
    <property type="entry name" value="PK_Tyr_Ser-Thr"/>
    <property type="match status" value="1"/>
</dbReference>
<protein>
    <recommendedName>
        <fullName evidence="18">Protein kinase domain-containing protein</fullName>
    </recommendedName>
</protein>
<keyword evidence="2" id="KW-0723">Serine/threonine-protein kinase</keyword>
<dbReference type="InterPro" id="IPR001611">
    <property type="entry name" value="Leu-rich_rpt"/>
</dbReference>
<dbReference type="GO" id="GO:0005524">
    <property type="term" value="F:ATP binding"/>
    <property type="evidence" value="ECO:0007669"/>
    <property type="project" value="UniProtKB-UniRule"/>
</dbReference>
<keyword evidence="9" id="KW-0418">Kinase</keyword>
<dbReference type="CDD" id="cd14066">
    <property type="entry name" value="STKc_IRAK"/>
    <property type="match status" value="1"/>
</dbReference>
<accession>A0ABD3GNU8</accession>
<keyword evidence="3" id="KW-0433">Leucine-rich repeat</keyword>
<dbReference type="PROSITE" id="PS00107">
    <property type="entry name" value="PROTEIN_KINASE_ATP"/>
    <property type="match status" value="1"/>
</dbReference>
<comment type="caution">
    <text evidence="19">The sequence shown here is derived from an EMBL/GenBank/DDBJ whole genome shotgun (WGS) entry which is preliminary data.</text>
</comment>
<evidence type="ECO:0000256" key="5">
    <source>
        <dbReference type="ARBA" id="ARBA00022692"/>
    </source>
</evidence>
<keyword evidence="4" id="KW-0808">Transferase</keyword>
<evidence type="ECO:0000313" key="19">
    <source>
        <dbReference type="EMBL" id="KAL3680898.1"/>
    </source>
</evidence>
<evidence type="ECO:0000256" key="2">
    <source>
        <dbReference type="ARBA" id="ARBA00022527"/>
    </source>
</evidence>
<dbReference type="InterPro" id="IPR017441">
    <property type="entry name" value="Protein_kinase_ATP_BS"/>
</dbReference>
<dbReference type="InterPro" id="IPR001245">
    <property type="entry name" value="Ser-Thr/Tyr_kinase_cat_dom"/>
</dbReference>
<dbReference type="PANTHER" id="PTHR45974:SF266">
    <property type="entry name" value="LEUCINE-RICH REPEAT RECEPTOR PROTEIN KINASE HPCA1"/>
    <property type="match status" value="1"/>
</dbReference>
<evidence type="ECO:0000256" key="9">
    <source>
        <dbReference type="ARBA" id="ARBA00022777"/>
    </source>
</evidence>
<reference evidence="19 20" key="1">
    <citation type="submission" date="2024-09" db="EMBL/GenBank/DDBJ databases">
        <title>Chromosome-scale assembly of Riccia sorocarpa.</title>
        <authorList>
            <person name="Paukszto L."/>
        </authorList>
    </citation>
    <scope>NUCLEOTIDE SEQUENCE [LARGE SCALE GENOMIC DNA]</scope>
    <source>
        <strain evidence="19">LP-2024</strain>
        <tissue evidence="19">Aerial parts of the thallus</tissue>
    </source>
</reference>
<dbReference type="Proteomes" id="UP001633002">
    <property type="component" value="Unassembled WGS sequence"/>
</dbReference>
<keyword evidence="11 16" id="KW-1133">Transmembrane helix</keyword>
<keyword evidence="10 14" id="KW-0067">ATP-binding</keyword>
<keyword evidence="7" id="KW-0677">Repeat</keyword>
<comment type="subcellular location">
    <subcellularLocation>
        <location evidence="1">Membrane</location>
    </subcellularLocation>
</comment>
<feature type="transmembrane region" description="Helical" evidence="16">
    <location>
        <begin position="583"/>
        <end position="607"/>
    </location>
</feature>
<evidence type="ECO:0000256" key="7">
    <source>
        <dbReference type="ARBA" id="ARBA00022737"/>
    </source>
</evidence>
<evidence type="ECO:0000256" key="16">
    <source>
        <dbReference type="SAM" id="Phobius"/>
    </source>
</evidence>
<dbReference type="SMART" id="SM00220">
    <property type="entry name" value="S_TKc"/>
    <property type="match status" value="1"/>
</dbReference>
<feature type="binding site" evidence="14">
    <location>
        <position position="681"/>
    </location>
    <ligand>
        <name>ATP</name>
        <dbReference type="ChEBI" id="CHEBI:30616"/>
    </ligand>
</feature>
<keyword evidence="12 16" id="KW-0472">Membrane</keyword>
<dbReference type="InterPro" id="IPR000719">
    <property type="entry name" value="Prot_kinase_dom"/>
</dbReference>
<name>A0ABD3GNU8_9MARC</name>
<evidence type="ECO:0000256" key="10">
    <source>
        <dbReference type="ARBA" id="ARBA00022840"/>
    </source>
</evidence>
<evidence type="ECO:0000256" key="1">
    <source>
        <dbReference type="ARBA" id="ARBA00004370"/>
    </source>
</evidence>
<feature type="signal peptide" evidence="17">
    <location>
        <begin position="1"/>
        <end position="30"/>
    </location>
</feature>
<evidence type="ECO:0000256" key="14">
    <source>
        <dbReference type="PROSITE-ProRule" id="PRU10141"/>
    </source>
</evidence>
<keyword evidence="13" id="KW-0325">Glycoprotein</keyword>
<dbReference type="PANTHER" id="PTHR45974">
    <property type="entry name" value="RECEPTOR-LIKE PROTEIN 55"/>
    <property type="match status" value="1"/>
</dbReference>
<dbReference type="InterPro" id="IPR011009">
    <property type="entry name" value="Kinase-like_dom_sf"/>
</dbReference>
<dbReference type="SUPFAM" id="SSF52058">
    <property type="entry name" value="L domain-like"/>
    <property type="match status" value="1"/>
</dbReference>
<evidence type="ECO:0000256" key="12">
    <source>
        <dbReference type="ARBA" id="ARBA00023136"/>
    </source>
</evidence>
<dbReference type="InterPro" id="IPR032675">
    <property type="entry name" value="LRR_dom_sf"/>
</dbReference>
<dbReference type="FunFam" id="3.80.10.10:FF:000363">
    <property type="entry name" value="Leucine-rich repeat family protein"/>
    <property type="match status" value="1"/>
</dbReference>
<evidence type="ECO:0000256" key="3">
    <source>
        <dbReference type="ARBA" id="ARBA00022614"/>
    </source>
</evidence>
<dbReference type="AlphaFoldDB" id="A0ABD3GNU8"/>
<dbReference type="InterPro" id="IPR008271">
    <property type="entry name" value="Ser/Thr_kinase_AS"/>
</dbReference>
<evidence type="ECO:0000256" key="8">
    <source>
        <dbReference type="ARBA" id="ARBA00022741"/>
    </source>
</evidence>
<sequence length="991" mass="107917">MATRGFLRIVSAVLVFSLLVLNVLPKGAFAATRAEDVTALNALLREWSSGNPSLNLNWVGDPCLGSWTGIACDPSNTTVIALNLDGYNLRGRLLPDVGGLTNLQTLELSANDGLTGDLPKELGNLLNLQTLSLQWCNFTGPLPEELGNLVQLTFLGVNGNELTGQVPRTIGNLKNVTWFDLSINKFSGPLPVSTDPASNGVGLDNMTAVMHFHFNNNSLSGSIPGEIFSLPNLIHLIFDHNQFSGSVPAETGNSKSLQIIRFDFNQLTDVMPTELTTVTTLTDVNLRGNQLSGAIPDFSPLINLQSLDLGDNLFDPYVFPTWVLNGSLTQLMTLYLRNTSLIGELPNKVFALPAINTLDLESNQINGSLDFSGSVSGTLTTVILDNNQISGFVGQPLLSSGAATDVNISLYDNPICKNRYIQPKLAGCGQYEQERYQPATNGSCKNQCGSKTLNPRSCVCANPLQLNLMLTAPSMAFFTTEDAEVLENELAGNITSASTSIDKVSLKPDQVYIQNAFTTTDMRISLTILVFPESGSLSLSQEERSAIVHIIRQHKFVISYGPYNLPEDLFRVGSGHGVTLSKLAIVFIALGGALGFLLCLGFAAYAVRERRSIMRAMDPFADWAEGTESKNGRRPELKRARPFSLSELKEATNDWSEVLGEGGYGTVYIGTLKNGELVAIKRANKDSMQGLNEFRNELELLSRVHHRNLVDLVGFCYKSKEQCLVYEFMSNGTLRERLYENVDTPLAWETRLDIIINAARGLAYLHDHASPPIIHGDIKSANILLNQKLLAKVADFGLGKATAIDGEKVLYSDEIKGTRGYLDPEYFQTHIHTDKSDVFSYGVVMVEALTGRSPTYGGKDRTREIRNAFNAEGLAGVRPLMDPSIRDTVPEPDLYLYLILALRCTEEFGEGRPTMTEVVKELESLTGGFTGVSSGTVSVRVDGKNRSPEYSDTASLVNTSMSTSSENAKDGEGNAFHYSGAYGGTTTLQPK</sequence>
<feature type="domain" description="Protein kinase" evidence="18">
    <location>
        <begin position="653"/>
        <end position="925"/>
    </location>
</feature>
<evidence type="ECO:0000256" key="13">
    <source>
        <dbReference type="ARBA" id="ARBA00023180"/>
    </source>
</evidence>
<keyword evidence="5 16" id="KW-0812">Transmembrane</keyword>
<feature type="region of interest" description="Disordered" evidence="15">
    <location>
        <begin position="961"/>
        <end position="991"/>
    </location>
</feature>
<evidence type="ECO:0000313" key="20">
    <source>
        <dbReference type="Proteomes" id="UP001633002"/>
    </source>
</evidence>
<dbReference type="GO" id="GO:0004674">
    <property type="term" value="F:protein serine/threonine kinase activity"/>
    <property type="evidence" value="ECO:0007669"/>
    <property type="project" value="UniProtKB-KW"/>
</dbReference>
<evidence type="ECO:0000256" key="6">
    <source>
        <dbReference type="ARBA" id="ARBA00022729"/>
    </source>
</evidence>
<evidence type="ECO:0000256" key="11">
    <source>
        <dbReference type="ARBA" id="ARBA00022989"/>
    </source>
</evidence>
<dbReference type="PROSITE" id="PS00108">
    <property type="entry name" value="PROTEIN_KINASE_ST"/>
    <property type="match status" value="1"/>
</dbReference>
<proteinExistence type="predicted"/>
<dbReference type="Gene3D" id="3.30.200.20">
    <property type="entry name" value="Phosphorylase Kinase, domain 1"/>
    <property type="match status" value="1"/>
</dbReference>
<keyword evidence="6 17" id="KW-0732">Signal</keyword>
<evidence type="ECO:0000256" key="15">
    <source>
        <dbReference type="SAM" id="MobiDB-lite"/>
    </source>
</evidence>
<dbReference type="Pfam" id="PF00560">
    <property type="entry name" value="LRR_1"/>
    <property type="match status" value="1"/>
</dbReference>
<dbReference type="PROSITE" id="PS50011">
    <property type="entry name" value="PROTEIN_KINASE_DOM"/>
    <property type="match status" value="1"/>
</dbReference>
<dbReference type="EMBL" id="JBJQOH010000007">
    <property type="protein sequence ID" value="KAL3680898.1"/>
    <property type="molecule type" value="Genomic_DNA"/>
</dbReference>
<dbReference type="SUPFAM" id="SSF56112">
    <property type="entry name" value="Protein kinase-like (PK-like)"/>
    <property type="match status" value="1"/>
</dbReference>
<organism evidence="19 20">
    <name type="scientific">Riccia sorocarpa</name>
    <dbReference type="NCBI Taxonomy" id="122646"/>
    <lineage>
        <taxon>Eukaryota</taxon>
        <taxon>Viridiplantae</taxon>
        <taxon>Streptophyta</taxon>
        <taxon>Embryophyta</taxon>
        <taxon>Marchantiophyta</taxon>
        <taxon>Marchantiopsida</taxon>
        <taxon>Marchantiidae</taxon>
        <taxon>Marchantiales</taxon>
        <taxon>Ricciaceae</taxon>
        <taxon>Riccia</taxon>
    </lineage>
</organism>
<feature type="chain" id="PRO_5044853380" description="Protein kinase domain-containing protein" evidence="17">
    <location>
        <begin position="31"/>
        <end position="991"/>
    </location>
</feature>
<dbReference type="Gene3D" id="3.80.10.10">
    <property type="entry name" value="Ribonuclease Inhibitor"/>
    <property type="match status" value="3"/>
</dbReference>
<gene>
    <name evidence="19" type="ORF">R1sor_023854</name>
</gene>
<keyword evidence="20" id="KW-1185">Reference proteome</keyword>
<keyword evidence="8 14" id="KW-0547">Nucleotide-binding</keyword>